<organism evidence="1">
    <name type="scientific">Thermococcus litoralis</name>
    <dbReference type="NCBI Taxonomy" id="2265"/>
    <lineage>
        <taxon>Archaea</taxon>
        <taxon>Methanobacteriati</taxon>
        <taxon>Methanobacteriota</taxon>
        <taxon>Thermococci</taxon>
        <taxon>Thermococcales</taxon>
        <taxon>Thermococcaceae</taxon>
        <taxon>Thermococcus</taxon>
    </lineage>
</organism>
<evidence type="ECO:0000313" key="1">
    <source>
        <dbReference type="EMBL" id="HHI00770.1"/>
    </source>
</evidence>
<name>A0A7C5P955_THELI</name>
<reference evidence="1" key="1">
    <citation type="journal article" date="2020" name="mSystems">
        <title>Genome- and Community-Level Interaction Insights into Carbon Utilization and Element Cycling Functions of Hydrothermarchaeota in Hydrothermal Sediment.</title>
        <authorList>
            <person name="Zhou Z."/>
            <person name="Liu Y."/>
            <person name="Xu W."/>
            <person name="Pan J."/>
            <person name="Luo Z.H."/>
            <person name="Li M."/>
        </authorList>
    </citation>
    <scope>NUCLEOTIDE SEQUENCE [LARGE SCALE GENOMIC DNA]</scope>
    <source>
        <strain evidence="1">HyVt-93</strain>
    </source>
</reference>
<accession>A0A7C5P955</accession>
<dbReference type="Proteomes" id="UP000886217">
    <property type="component" value="Unassembled WGS sequence"/>
</dbReference>
<comment type="caution">
    <text evidence="1">The sequence shown here is derived from an EMBL/GenBank/DDBJ whole genome shotgun (WGS) entry which is preliminary data.</text>
</comment>
<gene>
    <name evidence="1" type="ORF">ENL40_04780</name>
</gene>
<dbReference type="AlphaFoldDB" id="A0A7C5P955"/>
<proteinExistence type="predicted"/>
<dbReference type="InterPro" id="IPR027417">
    <property type="entry name" value="P-loop_NTPase"/>
</dbReference>
<dbReference type="Gene3D" id="3.40.50.300">
    <property type="entry name" value="P-loop containing nucleotide triphosphate hydrolases"/>
    <property type="match status" value="1"/>
</dbReference>
<protein>
    <recommendedName>
        <fullName evidence="2">KaiC-like domain-containing protein</fullName>
    </recommendedName>
</protein>
<sequence length="242" mass="27412">MGSIFRESIPAGSILTIVYDAYSSAWMLSFAVLKKELLRGSFGIISNYNFPFQNLCRAAKHVGLDIEKELSNDNLAVVDVFGSKYNVRCDKKNVFYLDSVSPELINPKIDLIYAENIRPLTRGRRIIRLINTLDGIALMFGEPETLKLLTQTIAQRSKDMPDSILILPINRDVVSQKFIGWVAGVSDYVIIASTRLEENVEEKMYLVKSPEEGFTSTVYRLWITEEKSPERLKVRKIGNGKP</sequence>
<dbReference type="EMBL" id="DRTU01000199">
    <property type="protein sequence ID" value="HHI00770.1"/>
    <property type="molecule type" value="Genomic_DNA"/>
</dbReference>
<evidence type="ECO:0008006" key="2">
    <source>
        <dbReference type="Google" id="ProtNLM"/>
    </source>
</evidence>